<dbReference type="PROSITE" id="PS50217">
    <property type="entry name" value="BZIP"/>
    <property type="match status" value="1"/>
</dbReference>
<reference evidence="7 8" key="1">
    <citation type="submission" date="2019-04" db="EMBL/GenBank/DDBJ databases">
        <title>Aspergillus burnettii sp. nov., novel species from soil in southeast Queensland.</title>
        <authorList>
            <person name="Gilchrist C.L.M."/>
            <person name="Pitt J.I."/>
            <person name="Lange L."/>
            <person name="Lacey H.J."/>
            <person name="Vuong D."/>
            <person name="Midgley D.J."/>
            <person name="Greenfield P."/>
            <person name="Bradbury M."/>
            <person name="Lacey E."/>
            <person name="Busk P.K."/>
            <person name="Pilgaard B."/>
            <person name="Chooi Y.H."/>
            <person name="Piggott A.M."/>
        </authorList>
    </citation>
    <scope>NUCLEOTIDE SEQUENCE [LARGE SCALE GENOMIC DNA]</scope>
    <source>
        <strain evidence="7 8">FRR 5400</strain>
    </source>
</reference>
<dbReference type="EMBL" id="SPNV01000138">
    <property type="protein sequence ID" value="KAF5860203.1"/>
    <property type="molecule type" value="Genomic_DNA"/>
</dbReference>
<dbReference type="SMART" id="SM00338">
    <property type="entry name" value="BRLZ"/>
    <property type="match status" value="1"/>
</dbReference>
<evidence type="ECO:0000256" key="3">
    <source>
        <dbReference type="ARBA" id="ARBA00023163"/>
    </source>
</evidence>
<reference evidence="6" key="2">
    <citation type="submission" date="2019-04" db="EMBL/GenBank/DDBJ databases">
        <title>Friends and foes A comparative genomics studyof 23 Aspergillus species from section Flavi.</title>
        <authorList>
            <consortium name="DOE Joint Genome Institute"/>
            <person name="Kjaerbolling I."/>
            <person name="Vesth T."/>
            <person name="Frisvad J.C."/>
            <person name="Nybo J.L."/>
            <person name="Theobald S."/>
            <person name="Kildgaard S."/>
            <person name="Isbrandt T."/>
            <person name="Kuo A."/>
            <person name="Sato A."/>
            <person name="Lyhne E.K."/>
            <person name="Kogle M.E."/>
            <person name="Wiebenga A."/>
            <person name="Kun R.S."/>
            <person name="Lubbers R.J."/>
            <person name="Makela M.R."/>
            <person name="Barry K."/>
            <person name="Chovatia M."/>
            <person name="Clum A."/>
            <person name="Daum C."/>
            <person name="Haridas S."/>
            <person name="He G."/>
            <person name="LaButti K."/>
            <person name="Lipzen A."/>
            <person name="Mondo S."/>
            <person name="Riley R."/>
            <person name="Salamov A."/>
            <person name="Simmons B.A."/>
            <person name="Magnuson J.K."/>
            <person name="Henrissat B."/>
            <person name="Mortensen U.H."/>
            <person name="Larsen T.O."/>
            <person name="Devries R.P."/>
            <person name="Grigoriev I.V."/>
            <person name="Machida M."/>
            <person name="Baker S.E."/>
            <person name="Andersen M.R."/>
        </authorList>
    </citation>
    <scope>NUCLEOTIDE SEQUENCE [LARGE SCALE GENOMIC DNA]</scope>
    <source>
        <strain evidence="6">IBT 14317</strain>
    </source>
</reference>
<evidence type="ECO:0000256" key="2">
    <source>
        <dbReference type="ARBA" id="ARBA00023125"/>
    </source>
</evidence>
<dbReference type="PANTHER" id="PTHR23351:SF24">
    <property type="entry name" value="ACTIVATING TRANSCRIPTION FACTOR 3-RELATED"/>
    <property type="match status" value="1"/>
</dbReference>
<name>A0A5N7CHT4_PETAA</name>
<feature type="compositionally biased region" description="Basic and acidic residues" evidence="4">
    <location>
        <begin position="162"/>
        <end position="215"/>
    </location>
</feature>
<evidence type="ECO:0000313" key="8">
    <source>
        <dbReference type="Proteomes" id="UP000541154"/>
    </source>
</evidence>
<evidence type="ECO:0000256" key="1">
    <source>
        <dbReference type="ARBA" id="ARBA00023015"/>
    </source>
</evidence>
<dbReference type="PANTHER" id="PTHR23351">
    <property type="entry name" value="FOS TRANSCRIPTION FACTOR-RELATED"/>
    <property type="match status" value="1"/>
</dbReference>
<dbReference type="InterPro" id="IPR004827">
    <property type="entry name" value="bZIP"/>
</dbReference>
<dbReference type="Pfam" id="PF07716">
    <property type="entry name" value="bZIP_2"/>
    <property type="match status" value="1"/>
</dbReference>
<dbReference type="EMBL" id="ML735230">
    <property type="protein sequence ID" value="KAE8393328.1"/>
    <property type="molecule type" value="Genomic_DNA"/>
</dbReference>
<dbReference type="SUPFAM" id="SSF57959">
    <property type="entry name" value="Leucine zipper domain"/>
    <property type="match status" value="1"/>
</dbReference>
<dbReference type="AlphaFoldDB" id="A0A5N7CHT4"/>
<proteinExistence type="predicted"/>
<keyword evidence="3" id="KW-0804">Transcription</keyword>
<evidence type="ECO:0000256" key="4">
    <source>
        <dbReference type="SAM" id="MobiDB-lite"/>
    </source>
</evidence>
<dbReference type="CDD" id="cd14686">
    <property type="entry name" value="bZIP"/>
    <property type="match status" value="1"/>
</dbReference>
<sequence>MTSTINIDPLLEEASRSINLDHVTHGGAFTSTPYQDFRRSGTDGIRRTAHTGSSLLLSGTQHCSDMKGIFTEIPNDSFPPYPMQPSLGTCMSPLDIFDDMPSARPGSTTRSDRHPPTITDAGRWTSVSTNLQNLSQGAEVHNEPEMFQATKTLSGPSAPQKAEPKHQNSKRKESPAVDTPQEGRRESRFAKYRERNREAARRSREKQRELAESLESKAASLEYKRDALLEEVEDLKCNVQELSQGVMALHSLARSPRTSLQQPPTSTSVCVYCGGLCAPYGC</sequence>
<accession>A0A5N7CHT4</accession>
<dbReference type="GO" id="GO:0005634">
    <property type="term" value="C:nucleus"/>
    <property type="evidence" value="ECO:0007669"/>
    <property type="project" value="TreeGrafter"/>
</dbReference>
<dbReference type="Proteomes" id="UP000541154">
    <property type="component" value="Unassembled WGS sequence"/>
</dbReference>
<keyword evidence="8" id="KW-1185">Reference proteome</keyword>
<evidence type="ECO:0000259" key="5">
    <source>
        <dbReference type="PROSITE" id="PS50217"/>
    </source>
</evidence>
<dbReference type="InterPro" id="IPR046347">
    <property type="entry name" value="bZIP_sf"/>
</dbReference>
<keyword evidence="1" id="KW-0805">Transcription regulation</keyword>
<dbReference type="PROSITE" id="PS00036">
    <property type="entry name" value="BZIP_BASIC"/>
    <property type="match status" value="1"/>
</dbReference>
<evidence type="ECO:0000313" key="7">
    <source>
        <dbReference type="EMBL" id="KAF5860203.1"/>
    </source>
</evidence>
<accession>A0A8H6A6D8</accession>
<gene>
    <name evidence="6" type="ORF">BDV23DRAFT_180665</name>
    <name evidence="7" type="ORF">ETB97_001846</name>
</gene>
<feature type="region of interest" description="Disordered" evidence="4">
    <location>
        <begin position="151"/>
        <end position="215"/>
    </location>
</feature>
<dbReference type="GO" id="GO:0000978">
    <property type="term" value="F:RNA polymerase II cis-regulatory region sequence-specific DNA binding"/>
    <property type="evidence" value="ECO:0007669"/>
    <property type="project" value="TreeGrafter"/>
</dbReference>
<dbReference type="Gene3D" id="1.20.5.170">
    <property type="match status" value="1"/>
</dbReference>
<feature type="domain" description="BZIP" evidence="5">
    <location>
        <begin position="186"/>
        <end position="249"/>
    </location>
</feature>
<protein>
    <recommendedName>
        <fullName evidence="5">BZIP domain-containing protein</fullName>
    </recommendedName>
</protein>
<dbReference type="Proteomes" id="UP000326877">
    <property type="component" value="Unassembled WGS sequence"/>
</dbReference>
<organism evidence="6">
    <name type="scientific">Petromyces alliaceus</name>
    <name type="common">Aspergillus alliaceus</name>
    <dbReference type="NCBI Taxonomy" id="209559"/>
    <lineage>
        <taxon>Eukaryota</taxon>
        <taxon>Fungi</taxon>
        <taxon>Dikarya</taxon>
        <taxon>Ascomycota</taxon>
        <taxon>Pezizomycotina</taxon>
        <taxon>Eurotiomycetes</taxon>
        <taxon>Eurotiomycetidae</taxon>
        <taxon>Eurotiales</taxon>
        <taxon>Aspergillaceae</taxon>
        <taxon>Aspergillus</taxon>
        <taxon>Aspergillus subgen. Circumdati</taxon>
    </lineage>
</organism>
<feature type="region of interest" description="Disordered" evidence="4">
    <location>
        <begin position="87"/>
        <end position="127"/>
    </location>
</feature>
<dbReference type="OrthoDB" id="4509537at2759"/>
<dbReference type="InterPro" id="IPR000837">
    <property type="entry name" value="AP-1"/>
</dbReference>
<keyword evidence="2" id="KW-0238">DNA-binding</keyword>
<evidence type="ECO:0000313" key="6">
    <source>
        <dbReference type="EMBL" id="KAE8393328.1"/>
    </source>
</evidence>
<dbReference type="GO" id="GO:0000981">
    <property type="term" value="F:DNA-binding transcription factor activity, RNA polymerase II-specific"/>
    <property type="evidence" value="ECO:0007669"/>
    <property type="project" value="TreeGrafter"/>
</dbReference>